<dbReference type="PANTHER" id="PTHR14709">
    <property type="entry name" value="GLUTAMINE AND SERINE-RICH PROTEIN 1-RELATED"/>
    <property type="match status" value="1"/>
</dbReference>
<keyword evidence="3" id="KW-1185">Reference proteome</keyword>
<feature type="compositionally biased region" description="Basic residues" evidence="1">
    <location>
        <begin position="346"/>
        <end position="356"/>
    </location>
</feature>
<proteinExistence type="predicted"/>
<feature type="compositionally biased region" description="Low complexity" evidence="1">
    <location>
        <begin position="171"/>
        <end position="185"/>
    </location>
</feature>
<feature type="region of interest" description="Disordered" evidence="1">
    <location>
        <begin position="140"/>
        <end position="496"/>
    </location>
</feature>
<organism evidence="2 3">
    <name type="scientific">Cyanoderma ruficeps</name>
    <name type="common">rufous-capped babbler</name>
    <dbReference type="NCBI Taxonomy" id="181631"/>
    <lineage>
        <taxon>Eukaryota</taxon>
        <taxon>Metazoa</taxon>
        <taxon>Chordata</taxon>
        <taxon>Craniata</taxon>
        <taxon>Vertebrata</taxon>
        <taxon>Euteleostomi</taxon>
        <taxon>Archelosauria</taxon>
        <taxon>Archosauria</taxon>
        <taxon>Dinosauria</taxon>
        <taxon>Saurischia</taxon>
        <taxon>Theropoda</taxon>
        <taxon>Coelurosauria</taxon>
        <taxon>Aves</taxon>
        <taxon>Neognathae</taxon>
        <taxon>Neoaves</taxon>
        <taxon>Telluraves</taxon>
        <taxon>Australaves</taxon>
        <taxon>Passeriformes</taxon>
        <taxon>Sylvioidea</taxon>
        <taxon>Timaliidae</taxon>
        <taxon>Cyanoderma</taxon>
    </lineage>
</organism>
<evidence type="ECO:0000313" key="2">
    <source>
        <dbReference type="Ensembl" id="ENSCRFP00000009510.1"/>
    </source>
</evidence>
<feature type="compositionally biased region" description="Pro residues" evidence="1">
    <location>
        <begin position="1"/>
        <end position="25"/>
    </location>
</feature>
<feature type="compositionally biased region" description="Pro residues" evidence="1">
    <location>
        <begin position="457"/>
        <end position="472"/>
    </location>
</feature>
<feature type="compositionally biased region" description="Low complexity" evidence="1">
    <location>
        <begin position="685"/>
        <end position="711"/>
    </location>
</feature>
<feature type="region of interest" description="Disordered" evidence="1">
    <location>
        <begin position="511"/>
        <end position="604"/>
    </location>
</feature>
<dbReference type="AlphaFoldDB" id="A0A8C3QQA4"/>
<name>A0A8C3QQA4_9PASS</name>
<dbReference type="PANTHER" id="PTHR14709:SF1">
    <property type="entry name" value="PROLINE-RICH PROTEIN 12"/>
    <property type="match status" value="1"/>
</dbReference>
<reference evidence="2" key="2">
    <citation type="submission" date="2025-09" db="UniProtKB">
        <authorList>
            <consortium name="Ensembl"/>
        </authorList>
    </citation>
    <scope>IDENTIFICATION</scope>
</reference>
<reference evidence="2" key="1">
    <citation type="submission" date="2025-08" db="UniProtKB">
        <authorList>
            <consortium name="Ensembl"/>
        </authorList>
    </citation>
    <scope>IDENTIFICATION</scope>
</reference>
<protein>
    <submittedName>
        <fullName evidence="2">Uncharacterized protein</fullName>
    </submittedName>
</protein>
<feature type="region of interest" description="Disordered" evidence="1">
    <location>
        <begin position="624"/>
        <end position="851"/>
    </location>
</feature>
<dbReference type="InterPro" id="IPR052466">
    <property type="entry name" value="DNA_MethProtect_Complex"/>
</dbReference>
<feature type="compositionally biased region" description="Low complexity" evidence="1">
    <location>
        <begin position="653"/>
        <end position="667"/>
    </location>
</feature>
<feature type="compositionally biased region" description="Low complexity" evidence="1">
    <location>
        <begin position="792"/>
        <end position="810"/>
    </location>
</feature>
<accession>A0A8C3QQA4</accession>
<feature type="region of interest" description="Disordered" evidence="1">
    <location>
        <begin position="1"/>
        <end position="122"/>
    </location>
</feature>
<feature type="compositionally biased region" description="Polar residues" evidence="1">
    <location>
        <begin position="525"/>
        <end position="538"/>
    </location>
</feature>
<feature type="compositionally biased region" description="Pro residues" evidence="1">
    <location>
        <begin position="46"/>
        <end position="63"/>
    </location>
</feature>
<evidence type="ECO:0000313" key="3">
    <source>
        <dbReference type="Proteomes" id="UP000694396"/>
    </source>
</evidence>
<evidence type="ECO:0000256" key="1">
    <source>
        <dbReference type="SAM" id="MobiDB-lite"/>
    </source>
</evidence>
<dbReference type="Proteomes" id="UP000694396">
    <property type="component" value="Unplaced"/>
</dbReference>
<feature type="compositionally biased region" description="Basic and acidic residues" evidence="1">
    <location>
        <begin position="544"/>
        <end position="557"/>
    </location>
</feature>
<feature type="compositionally biased region" description="Basic residues" evidence="1">
    <location>
        <begin position="385"/>
        <end position="395"/>
    </location>
</feature>
<feature type="compositionally biased region" description="Basic residues" evidence="1">
    <location>
        <begin position="640"/>
        <end position="652"/>
    </location>
</feature>
<dbReference type="Ensembl" id="ENSCRFT00000009849.1">
    <property type="protein sequence ID" value="ENSCRFP00000009510.1"/>
    <property type="gene ID" value="ENSCRFG00000007417.1"/>
</dbReference>
<feature type="compositionally biased region" description="Low complexity" evidence="1">
    <location>
        <begin position="735"/>
        <end position="748"/>
    </location>
</feature>
<feature type="compositionally biased region" description="Low complexity" evidence="1">
    <location>
        <begin position="823"/>
        <end position="843"/>
    </location>
</feature>
<sequence length="851" mass="91350">MPPPPPPPPPPPAAPSAPPAPPAAPSPQLLLEAHLHQVRSQGLDPQAPPPLPPDSMEVLPPPQEIQDFLEPPLGLEPHLGQGAGVQGPPGHLLDPEGGVPAVPPEAKDQFSEGGSPAGGKGRFVPLTSICFPDALLQDEDRGFFPGMEDMFGPPPEDFPKPSEEEEEEDGSAAGAGLEARGAEALKPPPPYDMGQSYPSFCPQDGGPGGGEPPQLGALEPPKQHELPSTVNAEPLGLIQSTGEGGPKPPPPLSTPLFCSSKPKKLLKTSSFHLLRKRDPFPPPKKTYAQEYEFEDDEDKADVPADIRLNSRRLPDLLPDLISSCRRPPLTPMGDIDFCPHPGAHPAPKKRGRKPTKPKREGPPRPRGRPRIRPLEPPAFPDGAKRPRGRGRGRGRKGGDDGDGAEPLKPLKVSAGRGLRGPPSRPRARPRGEEKPPEARSGFMASFLDFLKAGKRQPLPPSPSKPPKPPGGFPPALGASLEGGPGDGEGLVMAQCPSPCKRLDEELKRNLETLPSFSSDEEDSVSKNQDLQKSISSAISALDEPPERREPPESHGELGTHLTGPPPLSGGFWGNLGGIFGVQAPPDPPKFPPAGALALQTGREPPPIWRVQKALLQKFTPEIKDGQRQFCATSNVSAPKTPRKTQKRPKTAQKRQNQPKNTPNQPKNAETSPKTAPKPARKCPKTAKSSPKTPKTSPKMGQKQPKAAQKQPKPGPKCPKTAKNGPKPPQTSLKMGQKQPQNQPQNGPKTSPKNSPKMVPKPTQKHPKPAQKWSRNSQKWPKNGPKSPKKSPKMVPKQPKPAQKQPKPAQKWSRNNQNQPLNGPKTAQNQPQNQPKNVPKQPKPAQKHPKPV</sequence>
<feature type="compositionally biased region" description="Gly residues" evidence="1">
    <location>
        <begin position="570"/>
        <end position="579"/>
    </location>
</feature>
<feature type="compositionally biased region" description="Polar residues" evidence="1">
    <location>
        <begin position="811"/>
        <end position="820"/>
    </location>
</feature>
<feature type="compositionally biased region" description="Low complexity" evidence="1">
    <location>
        <begin position="69"/>
        <end position="80"/>
    </location>
</feature>